<evidence type="ECO:0000256" key="1">
    <source>
        <dbReference type="ARBA" id="ARBA00004651"/>
    </source>
</evidence>
<feature type="transmembrane region" description="Helical" evidence="7">
    <location>
        <begin position="86"/>
        <end position="106"/>
    </location>
</feature>
<reference evidence="8 9" key="1">
    <citation type="journal article" date="2009" name="Stand. Genomic Sci.">
        <title>Complete genome sequence of Slackia heliotrinireducens type strain (RHS 1).</title>
        <authorList>
            <person name="Pukall R."/>
            <person name="Lapidus A."/>
            <person name="Nolan M."/>
            <person name="Copeland A."/>
            <person name="Glavina Del Rio T."/>
            <person name="Lucas S."/>
            <person name="Chen F."/>
            <person name="Tice H."/>
            <person name="Cheng J.F."/>
            <person name="Chertkov O."/>
            <person name="Bruce D."/>
            <person name="Goodwin L."/>
            <person name="Kuske C."/>
            <person name="Brettin T."/>
            <person name="Detter J.C."/>
            <person name="Han C."/>
            <person name="Pitluck S."/>
            <person name="Pati A."/>
            <person name="Mavrommatis K."/>
            <person name="Ivanova N."/>
            <person name="Ovchinnikova G."/>
            <person name="Chen A."/>
            <person name="Palaniappan K."/>
            <person name="Schneider S."/>
            <person name="Rohde M."/>
            <person name="Chain P."/>
            <person name="D'haeseleer P."/>
            <person name="Goker M."/>
            <person name="Bristow J."/>
            <person name="Eisen J.A."/>
            <person name="Markowitz V."/>
            <person name="Kyrpides N.C."/>
            <person name="Klenk H.P."/>
            <person name="Hugenholtz P."/>
        </authorList>
    </citation>
    <scope>NUCLEOTIDE SEQUENCE [LARGE SCALE GENOMIC DNA]</scope>
    <source>
        <strain evidence="9">ATCC 29202 / DSM 20476 / NCTC 11029 / RHS 1</strain>
    </source>
</reference>
<keyword evidence="4 7" id="KW-0812">Transmembrane</keyword>
<dbReference type="AlphaFoldDB" id="C7N273"/>
<evidence type="ECO:0000256" key="2">
    <source>
        <dbReference type="ARBA" id="ARBA00008929"/>
    </source>
</evidence>
<dbReference type="RefSeq" id="WP_012797488.1">
    <property type="nucleotide sequence ID" value="NC_013165.1"/>
</dbReference>
<feature type="transmembrane region" description="Helical" evidence="7">
    <location>
        <begin position="45"/>
        <end position="66"/>
    </location>
</feature>
<accession>C7N273</accession>
<protein>
    <submittedName>
        <fullName evidence="8">Formate-dependent nitrite reductase, membrane component</fullName>
    </submittedName>
</protein>
<dbReference type="InterPro" id="IPR005614">
    <property type="entry name" value="NrfD-like"/>
</dbReference>
<evidence type="ECO:0000313" key="9">
    <source>
        <dbReference type="Proteomes" id="UP000002026"/>
    </source>
</evidence>
<dbReference type="Pfam" id="PF03916">
    <property type="entry name" value="NrfD"/>
    <property type="match status" value="1"/>
</dbReference>
<dbReference type="PANTHER" id="PTHR34856">
    <property type="entry name" value="PROTEIN NRFD"/>
    <property type="match status" value="1"/>
</dbReference>
<feature type="transmembrane region" description="Helical" evidence="7">
    <location>
        <begin position="282"/>
        <end position="306"/>
    </location>
</feature>
<keyword evidence="6 7" id="KW-0472">Membrane</keyword>
<evidence type="ECO:0000256" key="7">
    <source>
        <dbReference type="SAM" id="Phobius"/>
    </source>
</evidence>
<comment type="subcellular location">
    <subcellularLocation>
        <location evidence="1">Cell membrane</location>
        <topology evidence="1">Multi-pass membrane protein</topology>
    </subcellularLocation>
</comment>
<dbReference type="Gene3D" id="1.20.1630.10">
    <property type="entry name" value="Formate dehydrogenase/DMSO reductase domain"/>
    <property type="match status" value="1"/>
</dbReference>
<dbReference type="EMBL" id="CP001684">
    <property type="protein sequence ID" value="ACV21379.1"/>
    <property type="molecule type" value="Genomic_DNA"/>
</dbReference>
<feature type="transmembrane region" description="Helical" evidence="7">
    <location>
        <begin position="12"/>
        <end position="33"/>
    </location>
</feature>
<keyword evidence="5 7" id="KW-1133">Transmembrane helix</keyword>
<dbReference type="KEGG" id="shi:Shel_03110"/>
<evidence type="ECO:0000256" key="6">
    <source>
        <dbReference type="ARBA" id="ARBA00023136"/>
    </source>
</evidence>
<dbReference type="PANTHER" id="PTHR34856:SF2">
    <property type="entry name" value="PROTEIN NRFD"/>
    <property type="match status" value="1"/>
</dbReference>
<feature type="transmembrane region" description="Helical" evidence="7">
    <location>
        <begin position="200"/>
        <end position="224"/>
    </location>
</feature>
<dbReference type="GO" id="GO:0005886">
    <property type="term" value="C:plasma membrane"/>
    <property type="evidence" value="ECO:0007669"/>
    <property type="project" value="UniProtKB-SubCell"/>
</dbReference>
<dbReference type="HOGENOM" id="CLU_045348_1_0_11"/>
<evidence type="ECO:0000256" key="5">
    <source>
        <dbReference type="ARBA" id="ARBA00022989"/>
    </source>
</evidence>
<sequence>MLQLVWTWQPALYLFLGGMGSGAFIMATGLFLMDKTRHRLIVSTSMWAAVISLGVGLMLLVLELINPLRGILLWQSFSHFTSWMTYGAWGAFCALVVWTVSAFIAVPSVNNRLVEKWGWYKRHGTKIRAVLGVIGAALAVFVAAYTGMLLKTAGGVPLWDTPLLPCLFTVSAFDTGVALVEVVAVVLSKKDPLAHHESMIMKRIVVVLVVLELAVLWVFLWVMLSANPTTSGGQAAASSAGLLVNGSLSVLFWSIVVVCGLVIPLTMAICGLAMGERNTRHVMAFGAVGALVGGCGLRFLILAAGIHADVIGDTMSNLLL</sequence>
<dbReference type="InterPro" id="IPR052049">
    <property type="entry name" value="Electron_transfer_protein"/>
</dbReference>
<keyword evidence="3" id="KW-1003">Cell membrane</keyword>
<proteinExistence type="inferred from homology"/>
<dbReference type="STRING" id="471855.Shel_03110"/>
<evidence type="ECO:0000313" key="8">
    <source>
        <dbReference type="EMBL" id="ACV21379.1"/>
    </source>
</evidence>
<comment type="similarity">
    <text evidence="2">Belongs to the NrfD family.</text>
</comment>
<name>C7N273_SLAHD</name>
<keyword evidence="9" id="KW-1185">Reference proteome</keyword>
<dbReference type="Proteomes" id="UP000002026">
    <property type="component" value="Chromosome"/>
</dbReference>
<gene>
    <name evidence="8" type="ordered locus">Shel_03110</name>
</gene>
<feature type="transmembrane region" description="Helical" evidence="7">
    <location>
        <begin position="250"/>
        <end position="275"/>
    </location>
</feature>
<evidence type="ECO:0000256" key="3">
    <source>
        <dbReference type="ARBA" id="ARBA00022475"/>
    </source>
</evidence>
<evidence type="ECO:0000256" key="4">
    <source>
        <dbReference type="ARBA" id="ARBA00022692"/>
    </source>
</evidence>
<feature type="transmembrane region" description="Helical" evidence="7">
    <location>
        <begin position="127"/>
        <end position="150"/>
    </location>
</feature>
<dbReference type="eggNOG" id="COG3301">
    <property type="taxonomic scope" value="Bacteria"/>
</dbReference>
<organism evidence="8 9">
    <name type="scientific">Slackia heliotrinireducens (strain ATCC 29202 / DSM 20476 / NCTC 11029 / RHS 1)</name>
    <name type="common">Peptococcus heliotrinreducens</name>
    <dbReference type="NCBI Taxonomy" id="471855"/>
    <lineage>
        <taxon>Bacteria</taxon>
        <taxon>Bacillati</taxon>
        <taxon>Actinomycetota</taxon>
        <taxon>Coriobacteriia</taxon>
        <taxon>Eggerthellales</taxon>
        <taxon>Eggerthellaceae</taxon>
        <taxon>Slackia</taxon>
    </lineage>
</organism>
<feature type="transmembrane region" description="Helical" evidence="7">
    <location>
        <begin position="162"/>
        <end position="188"/>
    </location>
</feature>